<dbReference type="InterPro" id="IPR012893">
    <property type="entry name" value="HipA-like_C"/>
</dbReference>
<dbReference type="PANTHER" id="PTHR37419">
    <property type="entry name" value="SERINE/THREONINE-PROTEIN KINASE TOXIN HIPA"/>
    <property type="match status" value="1"/>
</dbReference>
<dbReference type="InterPro" id="IPR052028">
    <property type="entry name" value="HipA_Ser/Thr_kinase"/>
</dbReference>
<reference evidence="5 6" key="1">
    <citation type="submission" date="2021-02" db="EMBL/GenBank/DDBJ databases">
        <title>Brevundimonas sp. CS1 genome sequence.</title>
        <authorList>
            <person name="Lee K."/>
            <person name="Choi Y.-J."/>
            <person name="Son H.-R."/>
        </authorList>
    </citation>
    <scope>NUCLEOTIDE SEQUENCE [LARGE SCALE GENOMIC DNA]</scope>
    <source>
        <strain evidence="5 6">CS1</strain>
    </source>
</reference>
<evidence type="ECO:0000256" key="2">
    <source>
        <dbReference type="ARBA" id="ARBA00022679"/>
    </source>
</evidence>
<name>A0ABX7LQV3_9CAUL</name>
<evidence type="ECO:0000256" key="1">
    <source>
        <dbReference type="ARBA" id="ARBA00010164"/>
    </source>
</evidence>
<evidence type="ECO:0000313" key="6">
    <source>
        <dbReference type="Proteomes" id="UP000662957"/>
    </source>
</evidence>
<keyword evidence="3" id="KW-0418">Kinase</keyword>
<keyword evidence="2" id="KW-0808">Transferase</keyword>
<feature type="domain" description="HipA-like C-terminal" evidence="4">
    <location>
        <begin position="318"/>
        <end position="551"/>
    </location>
</feature>
<comment type="similarity">
    <text evidence="1">Belongs to the HipA Ser/Thr kinase family.</text>
</comment>
<dbReference type="PANTHER" id="PTHR37419:SF1">
    <property type="entry name" value="SERINE_THREONINE-PROTEIN KINASE TOXIN HIPA"/>
    <property type="match status" value="1"/>
</dbReference>
<accession>A0ABX7LQV3</accession>
<dbReference type="RefSeq" id="WP_205682583.1">
    <property type="nucleotide sequence ID" value="NZ_CP070968.1"/>
</dbReference>
<proteinExistence type="inferred from homology"/>
<dbReference type="Pfam" id="PF07804">
    <property type="entry name" value="HipA_C"/>
    <property type="match status" value="1"/>
</dbReference>
<evidence type="ECO:0000313" key="5">
    <source>
        <dbReference type="EMBL" id="QSF55205.1"/>
    </source>
</evidence>
<evidence type="ECO:0000259" key="4">
    <source>
        <dbReference type="Pfam" id="PF07804"/>
    </source>
</evidence>
<dbReference type="EMBL" id="CP070968">
    <property type="protein sequence ID" value="QSF55205.1"/>
    <property type="molecule type" value="Genomic_DNA"/>
</dbReference>
<dbReference type="Proteomes" id="UP000662957">
    <property type="component" value="Chromosome"/>
</dbReference>
<sequence>MALVRGVYVDAADDIDAVVMAHAVRIAAYLYPRAYLSGASALLLAPTADGRLFLSGRRNQRTRIRGLEIIQNQGPDAPSTVPAIVADTMGEIHMTASSPRQRFLEAFRIRSEHAGAIDPLMRRRMAERLIEEYGDARRAADAVWVLGRLIRWIREAEAAELFLDAAHPAQAPANAARVGLTVAWHGAPVGELTHDGVEWRWAATAEGQPPLVRPTRPGSLPPFIESLLPEGWLAEVLDARDEREALRTGRRYMSNIAIVADLAELAEVTPDVLQGRLAQHIDDGVLTGRYEGPTRRSLEESFQANLAKLFASRDTPRLSGIQIKAPMCLTTGGELIPATGAPFTHILKPAGTNGFEDLPIVEWMGLALARAAGFETPDAALVPMPDGMRPALVVERFDIRRTDNDARRYALEDFCSILELPPLRKYDGSIERMARGLRPLSTHPAQDLEILYRRAVFAWLIADGDMHLKNLALLKVADAGSDRFDEVRFAPVYDAVTTRIFPGLDNDQMALTLNGKRDRLTPDDFEALARTIDLPVARAAQLTADCARRTVEGLQALPVPERIAPGADRIRDRISEIVRQRAEPFV</sequence>
<keyword evidence="6" id="KW-1185">Reference proteome</keyword>
<protein>
    <submittedName>
        <fullName evidence="5">Type II toxin-antitoxin system HipA family toxin</fullName>
    </submittedName>
</protein>
<evidence type="ECO:0000256" key="3">
    <source>
        <dbReference type="ARBA" id="ARBA00022777"/>
    </source>
</evidence>
<organism evidence="5 6">
    <name type="scientific">Brevundimonas fontaquae</name>
    <dbReference type="NCBI Taxonomy" id="2813778"/>
    <lineage>
        <taxon>Bacteria</taxon>
        <taxon>Pseudomonadati</taxon>
        <taxon>Pseudomonadota</taxon>
        <taxon>Alphaproteobacteria</taxon>
        <taxon>Caulobacterales</taxon>
        <taxon>Caulobacteraceae</taxon>
        <taxon>Brevundimonas</taxon>
    </lineage>
</organism>
<gene>
    <name evidence="5" type="ORF">JX001_05215</name>
</gene>